<organism evidence="1 2">
    <name type="scientific">Dreissena polymorpha</name>
    <name type="common">Zebra mussel</name>
    <name type="synonym">Mytilus polymorpha</name>
    <dbReference type="NCBI Taxonomy" id="45954"/>
    <lineage>
        <taxon>Eukaryota</taxon>
        <taxon>Metazoa</taxon>
        <taxon>Spiralia</taxon>
        <taxon>Lophotrochozoa</taxon>
        <taxon>Mollusca</taxon>
        <taxon>Bivalvia</taxon>
        <taxon>Autobranchia</taxon>
        <taxon>Heteroconchia</taxon>
        <taxon>Euheterodonta</taxon>
        <taxon>Imparidentia</taxon>
        <taxon>Neoheterodontei</taxon>
        <taxon>Myida</taxon>
        <taxon>Dreissenoidea</taxon>
        <taxon>Dreissenidae</taxon>
        <taxon>Dreissena</taxon>
    </lineage>
</organism>
<protein>
    <submittedName>
        <fullName evidence="1">Uncharacterized protein</fullName>
    </submittedName>
</protein>
<name>A0A9D4H662_DREPO</name>
<dbReference type="Proteomes" id="UP000828390">
    <property type="component" value="Unassembled WGS sequence"/>
</dbReference>
<comment type="caution">
    <text evidence="1">The sequence shown here is derived from an EMBL/GenBank/DDBJ whole genome shotgun (WGS) entry which is preliminary data.</text>
</comment>
<accession>A0A9D4H662</accession>
<gene>
    <name evidence="1" type="ORF">DPMN_103551</name>
</gene>
<dbReference type="AlphaFoldDB" id="A0A9D4H662"/>
<reference evidence="1" key="1">
    <citation type="journal article" date="2019" name="bioRxiv">
        <title>The Genome of the Zebra Mussel, Dreissena polymorpha: A Resource for Invasive Species Research.</title>
        <authorList>
            <person name="McCartney M.A."/>
            <person name="Auch B."/>
            <person name="Kono T."/>
            <person name="Mallez S."/>
            <person name="Zhang Y."/>
            <person name="Obille A."/>
            <person name="Becker A."/>
            <person name="Abrahante J.E."/>
            <person name="Garbe J."/>
            <person name="Badalamenti J.P."/>
            <person name="Herman A."/>
            <person name="Mangelson H."/>
            <person name="Liachko I."/>
            <person name="Sullivan S."/>
            <person name="Sone E.D."/>
            <person name="Koren S."/>
            <person name="Silverstein K.A.T."/>
            <person name="Beckman K.B."/>
            <person name="Gohl D.M."/>
        </authorList>
    </citation>
    <scope>NUCLEOTIDE SEQUENCE</scope>
    <source>
        <strain evidence="1">Duluth1</strain>
        <tissue evidence="1">Whole animal</tissue>
    </source>
</reference>
<keyword evidence="2" id="KW-1185">Reference proteome</keyword>
<evidence type="ECO:0000313" key="1">
    <source>
        <dbReference type="EMBL" id="KAH3830311.1"/>
    </source>
</evidence>
<sequence>MPSKPALRLMLHDVINNEHLDRDVFREVDVINDTLEHVMPGGYVQYFANKPLKIIMFTKTQKMYTDAVKSRHLRLYLDDTGSVIEKVHDQQSRVMYYAVVIEGAGNNSPIPVAEFKSNRHTLPDIFYLWSRFHNAAQKMSQKYNTPQIVEVEVSWVLIHSVC</sequence>
<reference evidence="1" key="2">
    <citation type="submission" date="2020-11" db="EMBL/GenBank/DDBJ databases">
        <authorList>
            <person name="McCartney M.A."/>
            <person name="Auch B."/>
            <person name="Kono T."/>
            <person name="Mallez S."/>
            <person name="Becker A."/>
            <person name="Gohl D.M."/>
            <person name="Silverstein K.A.T."/>
            <person name="Koren S."/>
            <person name="Bechman K.B."/>
            <person name="Herman A."/>
            <person name="Abrahante J.E."/>
            <person name="Garbe J."/>
        </authorList>
    </citation>
    <scope>NUCLEOTIDE SEQUENCE</scope>
    <source>
        <strain evidence="1">Duluth1</strain>
        <tissue evidence="1">Whole animal</tissue>
    </source>
</reference>
<dbReference type="EMBL" id="JAIWYP010000004">
    <property type="protein sequence ID" value="KAH3830311.1"/>
    <property type="molecule type" value="Genomic_DNA"/>
</dbReference>
<evidence type="ECO:0000313" key="2">
    <source>
        <dbReference type="Proteomes" id="UP000828390"/>
    </source>
</evidence>
<proteinExistence type="predicted"/>